<feature type="compositionally biased region" description="Basic and acidic residues" evidence="1">
    <location>
        <begin position="109"/>
        <end position="120"/>
    </location>
</feature>
<protein>
    <submittedName>
        <fullName evidence="2">Uncharacterized protein</fullName>
    </submittedName>
</protein>
<name>K1X2C9_MARBU</name>
<accession>K1X2C9</accession>
<evidence type="ECO:0000256" key="1">
    <source>
        <dbReference type="SAM" id="MobiDB-lite"/>
    </source>
</evidence>
<reference evidence="2 3" key="1">
    <citation type="journal article" date="2012" name="BMC Genomics">
        <title>Sequencing the genome of Marssonina brunnea reveals fungus-poplar co-evolution.</title>
        <authorList>
            <person name="Zhu S."/>
            <person name="Cao Y.-Z."/>
            <person name="Jiang C."/>
            <person name="Tan B.-Y."/>
            <person name="Wang Z."/>
            <person name="Feng S."/>
            <person name="Zhang L."/>
            <person name="Su X.-H."/>
            <person name="Brejova B."/>
            <person name="Vinar T."/>
            <person name="Xu M."/>
            <person name="Wang M.-X."/>
            <person name="Zhang S.-G."/>
            <person name="Huang M.-R."/>
            <person name="Wu R."/>
            <person name="Zhou Y."/>
        </authorList>
    </citation>
    <scope>NUCLEOTIDE SEQUENCE [LARGE SCALE GENOMIC DNA]</scope>
    <source>
        <strain evidence="2 3">MB_m1</strain>
    </source>
</reference>
<feature type="compositionally biased region" description="Basic residues" evidence="1">
    <location>
        <begin position="1"/>
        <end position="10"/>
    </location>
</feature>
<keyword evidence="3" id="KW-1185">Reference proteome</keyword>
<proteinExistence type="predicted"/>
<dbReference type="AlphaFoldDB" id="K1X2C9"/>
<sequence length="120" mass="13329">MASARSKRKPPAKDLDTMVDISMTRRRWPIRASTTSLGTSEAESLPRATAGRGIRVYAIAYKLAWAVNHTDGGDGSEAQHVAESLRVRARRNATMCSKGRYAPIQRSDPLSKYDRRREGP</sequence>
<gene>
    <name evidence="2" type="ORF">MBM_06714</name>
</gene>
<dbReference type="HOGENOM" id="CLU_2050127_0_0_1"/>
<organism evidence="2 3">
    <name type="scientific">Marssonina brunnea f. sp. multigermtubi (strain MB_m1)</name>
    <name type="common">Marssonina leaf spot fungus</name>
    <dbReference type="NCBI Taxonomy" id="1072389"/>
    <lineage>
        <taxon>Eukaryota</taxon>
        <taxon>Fungi</taxon>
        <taxon>Dikarya</taxon>
        <taxon>Ascomycota</taxon>
        <taxon>Pezizomycotina</taxon>
        <taxon>Leotiomycetes</taxon>
        <taxon>Helotiales</taxon>
        <taxon>Drepanopezizaceae</taxon>
        <taxon>Drepanopeziza</taxon>
    </lineage>
</organism>
<dbReference type="Proteomes" id="UP000006753">
    <property type="component" value="Unassembled WGS sequence"/>
</dbReference>
<dbReference type="InParanoid" id="K1X2C9"/>
<evidence type="ECO:0000313" key="2">
    <source>
        <dbReference type="EMBL" id="EKD14953.1"/>
    </source>
</evidence>
<dbReference type="KEGG" id="mbe:MBM_06714"/>
<dbReference type="EMBL" id="JH921443">
    <property type="protein sequence ID" value="EKD14953.1"/>
    <property type="molecule type" value="Genomic_DNA"/>
</dbReference>
<feature type="region of interest" description="Disordered" evidence="1">
    <location>
        <begin position="96"/>
        <end position="120"/>
    </location>
</feature>
<feature type="region of interest" description="Disordered" evidence="1">
    <location>
        <begin position="1"/>
        <end position="20"/>
    </location>
</feature>
<evidence type="ECO:0000313" key="3">
    <source>
        <dbReference type="Proteomes" id="UP000006753"/>
    </source>
</evidence>
<dbReference type="GeneID" id="18762649"/>